<dbReference type="InterPro" id="IPR038765">
    <property type="entry name" value="Papain-like_cys_pep_sf"/>
</dbReference>
<feature type="chain" id="PRO_5037472902" evidence="1">
    <location>
        <begin position="27"/>
        <end position="317"/>
    </location>
</feature>
<dbReference type="InterPro" id="IPR010846">
    <property type="entry name" value="AmiA-like"/>
</dbReference>
<organism evidence="2 3">
    <name type="scientific">Romeriopsis navalis LEGE 11480</name>
    <dbReference type="NCBI Taxonomy" id="2777977"/>
    <lineage>
        <taxon>Bacteria</taxon>
        <taxon>Bacillati</taxon>
        <taxon>Cyanobacteriota</taxon>
        <taxon>Cyanophyceae</taxon>
        <taxon>Leptolyngbyales</taxon>
        <taxon>Leptolyngbyaceae</taxon>
        <taxon>Romeriopsis</taxon>
        <taxon>Romeriopsis navalis</taxon>
    </lineage>
</organism>
<name>A0A928VR04_9CYAN</name>
<sequence>MRRSLAVFTISGTLLLAAAIHIRAIAQKSPTPPAMTQSVVTHHATAQAKRPTQQLSKLDRQEFDYILKQVKTGKIATTDFAMTIQAIAQEFRGYRYTADLLDQAEPEILRLSLKQFDCVLFIEAMLGLTRTVHSHDPTESQFVAQIQAQRYRNGQVSDYCSRLHYFSEWILENQRQGRVKDLGAELKGIPLNRTLDFMSQNWRKYPRQAHARNRRCIKAMEQQLGRVNLRYVPTNQIRASYPRLKPGDIVAIATRIPGLDVTHTGLVYRTPNGGTGMIHAAPRVGVIVSQDLHRYVQQLGNESIGILVARPLAPQAF</sequence>
<dbReference type="EMBL" id="JADEXQ010000037">
    <property type="protein sequence ID" value="MBE9030519.1"/>
    <property type="molecule type" value="Genomic_DNA"/>
</dbReference>
<feature type="signal peptide" evidence="1">
    <location>
        <begin position="1"/>
        <end position="26"/>
    </location>
</feature>
<keyword evidence="3" id="KW-1185">Reference proteome</keyword>
<reference evidence="2" key="1">
    <citation type="submission" date="2020-10" db="EMBL/GenBank/DDBJ databases">
        <authorList>
            <person name="Castelo-Branco R."/>
            <person name="Eusebio N."/>
            <person name="Adriana R."/>
            <person name="Vieira A."/>
            <person name="Brugerolle De Fraissinette N."/>
            <person name="Rezende De Castro R."/>
            <person name="Schneider M.P."/>
            <person name="Vasconcelos V."/>
            <person name="Leao P.N."/>
        </authorList>
    </citation>
    <scope>NUCLEOTIDE SEQUENCE</scope>
    <source>
        <strain evidence="2">LEGE 11480</strain>
    </source>
</reference>
<dbReference type="Gene3D" id="1.10.3670.10">
    <property type="entry name" value="Putative xylanase like domain"/>
    <property type="match status" value="1"/>
</dbReference>
<keyword evidence="1" id="KW-0732">Signal</keyword>
<gene>
    <name evidence="2" type="ORF">IQ266_12335</name>
</gene>
<dbReference type="Pfam" id="PF07313">
    <property type="entry name" value="AmiA-like"/>
    <property type="match status" value="1"/>
</dbReference>
<dbReference type="RefSeq" id="WP_264325346.1">
    <property type="nucleotide sequence ID" value="NZ_JADEXQ010000037.1"/>
</dbReference>
<comment type="caution">
    <text evidence="2">The sequence shown here is derived from an EMBL/GenBank/DDBJ whole genome shotgun (WGS) entry which is preliminary data.</text>
</comment>
<dbReference type="Proteomes" id="UP000625316">
    <property type="component" value="Unassembled WGS sequence"/>
</dbReference>
<evidence type="ECO:0000313" key="2">
    <source>
        <dbReference type="EMBL" id="MBE9030519.1"/>
    </source>
</evidence>
<accession>A0A928VR04</accession>
<dbReference type="Gene3D" id="2.30.260.10">
    <property type="entry name" value="putative xylanase like domain"/>
    <property type="match status" value="1"/>
</dbReference>
<evidence type="ECO:0000256" key="1">
    <source>
        <dbReference type="SAM" id="SignalP"/>
    </source>
</evidence>
<protein>
    <submittedName>
        <fullName evidence="2">DUF1460 domain-containing protein</fullName>
    </submittedName>
</protein>
<dbReference type="SUPFAM" id="SSF54001">
    <property type="entry name" value="Cysteine proteinases"/>
    <property type="match status" value="1"/>
</dbReference>
<dbReference type="AlphaFoldDB" id="A0A928VR04"/>
<evidence type="ECO:0000313" key="3">
    <source>
        <dbReference type="Proteomes" id="UP000625316"/>
    </source>
</evidence>
<proteinExistence type="predicted"/>